<feature type="transmembrane region" description="Helical" evidence="6">
    <location>
        <begin position="93"/>
        <end position="113"/>
    </location>
</feature>
<feature type="transmembrane region" description="Helical" evidence="6">
    <location>
        <begin position="119"/>
        <end position="137"/>
    </location>
</feature>
<keyword evidence="2" id="KW-1003">Cell membrane</keyword>
<feature type="transmembrane region" description="Helical" evidence="6">
    <location>
        <begin position="294"/>
        <end position="314"/>
    </location>
</feature>
<keyword evidence="4 6" id="KW-1133">Transmembrane helix</keyword>
<dbReference type="Proteomes" id="UP001352263">
    <property type="component" value="Unassembled WGS sequence"/>
</dbReference>
<comment type="subcellular location">
    <subcellularLocation>
        <location evidence="1">Cell membrane</location>
        <topology evidence="1">Multi-pass membrane protein</topology>
    </subcellularLocation>
</comment>
<protein>
    <submittedName>
        <fullName evidence="8">Type II secretion system F family protein</fullName>
    </submittedName>
</protein>
<evidence type="ECO:0000256" key="5">
    <source>
        <dbReference type="ARBA" id="ARBA00023136"/>
    </source>
</evidence>
<dbReference type="PANTHER" id="PTHR35007:SF1">
    <property type="entry name" value="PILUS ASSEMBLY PROTEIN"/>
    <property type="match status" value="1"/>
</dbReference>
<accession>A0ABU6J306</accession>
<dbReference type="Gene3D" id="1.20.81.30">
    <property type="entry name" value="Type II secretion system (T2SS), domain F"/>
    <property type="match status" value="1"/>
</dbReference>
<evidence type="ECO:0000256" key="4">
    <source>
        <dbReference type="ARBA" id="ARBA00022989"/>
    </source>
</evidence>
<keyword evidence="3 6" id="KW-0812">Transmembrane</keyword>
<organism evidence="8 9">
    <name type="scientific">Noviherbaspirillum album</name>
    <dbReference type="NCBI Taxonomy" id="3080276"/>
    <lineage>
        <taxon>Bacteria</taxon>
        <taxon>Pseudomonadati</taxon>
        <taxon>Pseudomonadota</taxon>
        <taxon>Betaproteobacteria</taxon>
        <taxon>Burkholderiales</taxon>
        <taxon>Oxalobacteraceae</taxon>
        <taxon>Noviherbaspirillum</taxon>
    </lineage>
</organism>
<name>A0ABU6J306_9BURK</name>
<dbReference type="Pfam" id="PF00482">
    <property type="entry name" value="T2SSF"/>
    <property type="match status" value="1"/>
</dbReference>
<evidence type="ECO:0000259" key="7">
    <source>
        <dbReference type="Pfam" id="PF00482"/>
    </source>
</evidence>
<feature type="domain" description="Type II secretion system protein GspF" evidence="7">
    <location>
        <begin position="155"/>
        <end position="280"/>
    </location>
</feature>
<dbReference type="PANTHER" id="PTHR35007">
    <property type="entry name" value="INTEGRAL MEMBRANE PROTEIN-RELATED"/>
    <property type="match status" value="1"/>
</dbReference>
<dbReference type="RefSeq" id="WP_326504523.1">
    <property type="nucleotide sequence ID" value="NZ_JAWIIV010000001.1"/>
</dbReference>
<sequence>MDILHISAAIAVFISVALLIEGIYLWWNAVCSQGARRLARRLRDDRAQAPAEVTLQKRRRLSNHARVERFLGTFKAADGMASLLEQAGSPLTVARFFLLCGAVFIGVVAVLGLKGASPAASIPAGLLAGTVPLLLVLRRRASRLATIEQQLPEALELMSRALRAGHALPTAIKIVADEMPEPLAGQFRIVHDEVTYGITMQEALKGLSSRIPGSDVGYFVVATLIQREVGGNLTQLLDVIARIVRERLKLAGQVKVYSAEGRLSAWILGLLPFALGAVLYLVNPTFLEPLWQDAAGLKMLVIVAALMGIGVLWMRSVIRIRV</sequence>
<keyword evidence="5 6" id="KW-0472">Membrane</keyword>
<proteinExistence type="predicted"/>
<dbReference type="EMBL" id="JAWIIV010000001">
    <property type="protein sequence ID" value="MEC4717775.1"/>
    <property type="molecule type" value="Genomic_DNA"/>
</dbReference>
<dbReference type="InterPro" id="IPR018076">
    <property type="entry name" value="T2SS_GspF_dom"/>
</dbReference>
<feature type="transmembrane region" description="Helical" evidence="6">
    <location>
        <begin position="6"/>
        <end position="27"/>
    </location>
</feature>
<comment type="caution">
    <text evidence="8">The sequence shown here is derived from an EMBL/GenBank/DDBJ whole genome shotgun (WGS) entry which is preliminary data.</text>
</comment>
<feature type="transmembrane region" description="Helical" evidence="6">
    <location>
        <begin position="263"/>
        <end position="282"/>
    </location>
</feature>
<reference evidence="8 9" key="1">
    <citation type="submission" date="2023-10" db="EMBL/GenBank/DDBJ databases">
        <title>Noviherbaspirillum sp. CPCC 100848 genome assembly.</title>
        <authorList>
            <person name="Li X.Y."/>
            <person name="Fang X.M."/>
        </authorList>
    </citation>
    <scope>NUCLEOTIDE SEQUENCE [LARGE SCALE GENOMIC DNA]</scope>
    <source>
        <strain evidence="8 9">CPCC 100848</strain>
    </source>
</reference>
<evidence type="ECO:0000256" key="6">
    <source>
        <dbReference type="SAM" id="Phobius"/>
    </source>
</evidence>
<evidence type="ECO:0000313" key="8">
    <source>
        <dbReference type="EMBL" id="MEC4717775.1"/>
    </source>
</evidence>
<gene>
    <name evidence="8" type="ORF">RY831_01305</name>
</gene>
<evidence type="ECO:0000256" key="2">
    <source>
        <dbReference type="ARBA" id="ARBA00022475"/>
    </source>
</evidence>
<keyword evidence="9" id="KW-1185">Reference proteome</keyword>
<evidence type="ECO:0000256" key="3">
    <source>
        <dbReference type="ARBA" id="ARBA00022692"/>
    </source>
</evidence>
<dbReference type="InterPro" id="IPR042094">
    <property type="entry name" value="T2SS_GspF_sf"/>
</dbReference>
<evidence type="ECO:0000313" key="9">
    <source>
        <dbReference type="Proteomes" id="UP001352263"/>
    </source>
</evidence>
<evidence type="ECO:0000256" key="1">
    <source>
        <dbReference type="ARBA" id="ARBA00004651"/>
    </source>
</evidence>